<keyword evidence="3" id="KW-0012">Acyltransferase</keyword>
<dbReference type="InterPro" id="IPR016181">
    <property type="entry name" value="Acyl_CoA_acyltransferase"/>
</dbReference>
<evidence type="ECO:0000313" key="3">
    <source>
        <dbReference type="EMBL" id="MFC5066717.1"/>
    </source>
</evidence>
<dbReference type="PANTHER" id="PTHR31438:SF1">
    <property type="entry name" value="LYSINE N-ACYLTRANSFERASE C17G9.06C-RELATED"/>
    <property type="match status" value="1"/>
</dbReference>
<keyword evidence="4" id="KW-1185">Reference proteome</keyword>
<evidence type="ECO:0000256" key="1">
    <source>
        <dbReference type="ARBA" id="ARBA00023251"/>
    </source>
</evidence>
<proteinExistence type="predicted"/>
<evidence type="ECO:0000259" key="2">
    <source>
        <dbReference type="PROSITE" id="PS51186"/>
    </source>
</evidence>
<name>A0ABV9YYX7_9HYPH</name>
<dbReference type="Proteomes" id="UP001595796">
    <property type="component" value="Unassembled WGS sequence"/>
</dbReference>
<organism evidence="3 4">
    <name type="scientific">Flaviflagellibacter deserti</name>
    <dbReference type="NCBI Taxonomy" id="2267266"/>
    <lineage>
        <taxon>Bacteria</taxon>
        <taxon>Pseudomonadati</taxon>
        <taxon>Pseudomonadota</taxon>
        <taxon>Alphaproteobacteria</taxon>
        <taxon>Hyphomicrobiales</taxon>
        <taxon>Flaviflagellibacter</taxon>
    </lineage>
</organism>
<keyword evidence="1" id="KW-0046">Antibiotic resistance</keyword>
<feature type="domain" description="N-acetyltransferase" evidence="2">
    <location>
        <begin position="1"/>
        <end position="160"/>
    </location>
</feature>
<dbReference type="EC" id="2.3.1.-" evidence="3"/>
<comment type="caution">
    <text evidence="3">The sequence shown here is derived from an EMBL/GenBank/DDBJ whole genome shotgun (WGS) entry which is preliminary data.</text>
</comment>
<reference evidence="4" key="1">
    <citation type="journal article" date="2019" name="Int. J. Syst. Evol. Microbiol.">
        <title>The Global Catalogue of Microorganisms (GCM) 10K type strain sequencing project: providing services to taxonomists for standard genome sequencing and annotation.</title>
        <authorList>
            <consortium name="The Broad Institute Genomics Platform"/>
            <consortium name="The Broad Institute Genome Sequencing Center for Infectious Disease"/>
            <person name="Wu L."/>
            <person name="Ma J."/>
        </authorList>
    </citation>
    <scope>NUCLEOTIDE SEQUENCE [LARGE SCALE GENOMIC DNA]</scope>
    <source>
        <strain evidence="4">CGMCC 1.16444</strain>
    </source>
</reference>
<dbReference type="PROSITE" id="PS51186">
    <property type="entry name" value="GNAT"/>
    <property type="match status" value="1"/>
</dbReference>
<dbReference type="InterPro" id="IPR000182">
    <property type="entry name" value="GNAT_dom"/>
</dbReference>
<keyword evidence="3" id="KW-0808">Transferase</keyword>
<dbReference type="EMBL" id="JBHSJF010000001">
    <property type="protein sequence ID" value="MFC5066717.1"/>
    <property type="molecule type" value="Genomic_DNA"/>
</dbReference>
<dbReference type="Gene3D" id="3.40.630.30">
    <property type="match status" value="1"/>
</dbReference>
<dbReference type="PANTHER" id="PTHR31438">
    <property type="entry name" value="LYSINE N-ACYLTRANSFERASE C17G9.06C-RELATED"/>
    <property type="match status" value="1"/>
</dbReference>
<gene>
    <name evidence="3" type="ORF">ACFPFW_01645</name>
</gene>
<protein>
    <submittedName>
        <fullName evidence="3">GNAT family N-acetyltransferase</fullName>
        <ecNumber evidence="3">2.3.1.-</ecNumber>
    </submittedName>
</protein>
<accession>A0ABV9YYX7</accession>
<dbReference type="Pfam" id="PF13523">
    <property type="entry name" value="Acetyltransf_8"/>
    <property type="match status" value="1"/>
</dbReference>
<dbReference type="RefSeq" id="WP_114955483.1">
    <property type="nucleotide sequence ID" value="NZ_JBHSJF010000001.1"/>
</dbReference>
<sequence length="166" mass="19159">MHLRLVTIADLPVLRHWHSQPHVIAARGDDAPIDWDEELRRQGQGCELLIAELDGRPIGFMEILDPTRDDDRYWGAIEDGFRCIDIWIGEEADLSKGFGTRMMRLATEHCFADPAVDAILIDPLVSNERAHRFYERLGFVRVDRRTFGDDDCYVYRLDRPFSGRGS</sequence>
<dbReference type="SUPFAM" id="SSF55729">
    <property type="entry name" value="Acyl-CoA N-acyltransferases (Nat)"/>
    <property type="match status" value="1"/>
</dbReference>
<dbReference type="GO" id="GO:0016746">
    <property type="term" value="F:acyltransferase activity"/>
    <property type="evidence" value="ECO:0007669"/>
    <property type="project" value="UniProtKB-KW"/>
</dbReference>
<evidence type="ECO:0000313" key="4">
    <source>
        <dbReference type="Proteomes" id="UP001595796"/>
    </source>
</evidence>